<evidence type="ECO:0000313" key="6">
    <source>
        <dbReference type="EMBL" id="CAK9083377.1"/>
    </source>
</evidence>
<protein>
    <recommendedName>
        <fullName evidence="5">Fe2OG dioxygenase domain-containing protein</fullName>
    </recommendedName>
</protein>
<dbReference type="Pfam" id="PF13374">
    <property type="entry name" value="TPR_10"/>
    <property type="match status" value="2"/>
</dbReference>
<dbReference type="PROSITE" id="PS50005">
    <property type="entry name" value="TPR"/>
    <property type="match status" value="8"/>
</dbReference>
<gene>
    <name evidence="6" type="ORF">CCMP2556_LOCUS40653</name>
</gene>
<dbReference type="InterPro" id="IPR019734">
    <property type="entry name" value="TPR_rpt"/>
</dbReference>
<dbReference type="Gene3D" id="2.60.120.620">
    <property type="entry name" value="q2cbj1_9rhob like domain"/>
    <property type="match status" value="1"/>
</dbReference>
<accession>A0ABP0Q5X7</accession>
<evidence type="ECO:0000313" key="7">
    <source>
        <dbReference type="Proteomes" id="UP001642484"/>
    </source>
</evidence>
<feature type="repeat" description="TPR" evidence="3">
    <location>
        <begin position="330"/>
        <end position="363"/>
    </location>
</feature>
<dbReference type="EMBL" id="CAXAMN010024029">
    <property type="protein sequence ID" value="CAK9083377.1"/>
    <property type="molecule type" value="Genomic_DNA"/>
</dbReference>
<evidence type="ECO:0000256" key="3">
    <source>
        <dbReference type="PROSITE-ProRule" id="PRU00339"/>
    </source>
</evidence>
<dbReference type="InterPro" id="IPR011990">
    <property type="entry name" value="TPR-like_helical_dom_sf"/>
</dbReference>
<feature type="repeat" description="TPR" evidence="3">
    <location>
        <begin position="416"/>
        <end position="449"/>
    </location>
</feature>
<dbReference type="SUPFAM" id="SSF48452">
    <property type="entry name" value="TPR-like"/>
    <property type="match status" value="3"/>
</dbReference>
<evidence type="ECO:0000256" key="1">
    <source>
        <dbReference type="ARBA" id="ARBA00022737"/>
    </source>
</evidence>
<dbReference type="SMART" id="SM00028">
    <property type="entry name" value="TPR"/>
    <property type="match status" value="10"/>
</dbReference>
<feature type="compositionally biased region" description="Polar residues" evidence="4">
    <location>
        <begin position="1356"/>
        <end position="1374"/>
    </location>
</feature>
<dbReference type="Proteomes" id="UP001642484">
    <property type="component" value="Unassembled WGS sequence"/>
</dbReference>
<feature type="compositionally biased region" description="Basic and acidic residues" evidence="4">
    <location>
        <begin position="1194"/>
        <end position="1204"/>
    </location>
</feature>
<dbReference type="PANTHER" id="PTHR45641">
    <property type="entry name" value="TETRATRICOPEPTIDE REPEAT PROTEIN (AFU_ORTHOLOGUE AFUA_6G03870)"/>
    <property type="match status" value="1"/>
</dbReference>
<sequence>MAASFADLPTQALWPSHMARMVDKLPMQQLSQLHRVCRSLNQACNKLFQQRSREIQEIFVEIASHLRWMLTGLLEQLQEDEAENKAQEVWELMFWVRDQAKGILELLEVTRDNYLGTEVVDGGILQIYIACKTEQSWKPSEISDSAETFMWKLRVPSPMPLDKWRISWTITEDTGGAGPEDSALPESMPGGADLAELQELEHELLEARARQPGDSQELALILARLGQAKMRQGHHAEAIEHLKESLQLQRSLDSSTELPWVLSKFIFCCIPLALLSQRRSAFPSLNAATLHQLGQAKAQTGDLKEALRYLKESLRMKRSLHGDGDHPGVAATLHELGDVTAQTGDLKEALHYLKESLRMKRSLHGDGDHPDIAVILHEIGRVTAQTGDLKEALRYLKESLRMQRSLHGDGDHPGIAATLHELGRVTAQTGDLKEALRYLKESLRMTRSLHGDGDHPGIAVTLHELGRVTAQTGDLKEALRYLKESLRMTRSLHGDGDHPGVAATLHELGDVTAQTGDMKEALRYLKESLRMQWSLHGDGDHPGIAATLAELGRVTAQTGDLKEALRYLKESLRMKRSLHGDGDHPEVAAILHELGHVTAQTGDLKEVLRYLKEFLRMKRSLHGDGDHPGVAATLHDLGDVTAQTGDMKEEFQPLCMSLARVMAEAGELKEAQKYRLELERMLFSLRAKDRQFQFQAQIVHGIDQSKLAKLLGGWAKASFGVCEILRVEVNSEEKVDIRDVTSEAAPMRFTFVAAARSASCQCLDCHWCRVGGGCSWFGKLVAINGGTVDTCPDLSIESGSGESIVVSAPYQRDVVQHLYSMAEQSQVGTLERTVIDTSARRSKEFSQVKVTDADRPWPLEQVCEEIRAKLAPGATRVHADLYKLLLYNKGDFFNMHKDAQQHSHMFASLLFFLPFEHEGGGLQLSRLQTSWEKSAMFDVANINKDGCCSWVAFYTDVCHKVLDVKSGHRLVLNYTLRFEGSMSPSPCLPKLPTRAIDLVKQTLKGNADLAIPLFYAYTAESFGTSFLKGRDAYLFNALHACGLAASVRFVLCIDTTSVWYYDDCPEEPDWHTSFDRAVLVGEEFVREAVQLEEERHQSRGFDNDGRQLIAKGEGDPCDWRGACHVKRKYGAAAMGRLAAAAAEVGPGCDRPQLVTPMRRPDHRRGILCDVLTDDWRGGRTRRAREDSAVGGRLGTKDGSKDGSTGEKAASAARRSLHQACDQQLWKRFQQIRKAFHDIDIRVQAVLEQLPEDLQEEVEEDSIDKAMELWDFMKEVRDMAKGILKLLEVTQHQLLGAEVTNEDLLAILAEIVVRAEHEAVRDEAILDTRKLHIEAACLRSSSIVLHPPMNPPFETESVYSVTDQTQSGTRPSQPRQFPGTITEDSGGPGAGPEDVPESMPGGADLAELQKLEHRLLEATAWQTGDSTELAVILHNLGQVNGCQGHHAEAMEYLRESLQMKRFF</sequence>
<comment type="caution">
    <text evidence="6">The sequence shown here is derived from an EMBL/GenBank/DDBJ whole genome shotgun (WGS) entry which is preliminary data.</text>
</comment>
<evidence type="ECO:0000256" key="2">
    <source>
        <dbReference type="ARBA" id="ARBA00022803"/>
    </source>
</evidence>
<keyword evidence="7" id="KW-1185">Reference proteome</keyword>
<dbReference type="PANTHER" id="PTHR45641:SF19">
    <property type="entry name" value="NEPHROCYSTIN-3"/>
    <property type="match status" value="1"/>
</dbReference>
<keyword evidence="1" id="KW-0677">Repeat</keyword>
<feature type="domain" description="Fe2OG dioxygenase" evidence="5">
    <location>
        <begin position="878"/>
        <end position="980"/>
    </location>
</feature>
<organism evidence="6 7">
    <name type="scientific">Durusdinium trenchii</name>
    <dbReference type="NCBI Taxonomy" id="1381693"/>
    <lineage>
        <taxon>Eukaryota</taxon>
        <taxon>Sar</taxon>
        <taxon>Alveolata</taxon>
        <taxon>Dinophyceae</taxon>
        <taxon>Suessiales</taxon>
        <taxon>Symbiodiniaceae</taxon>
        <taxon>Durusdinium</taxon>
    </lineage>
</organism>
<dbReference type="Pfam" id="PF13424">
    <property type="entry name" value="TPR_12"/>
    <property type="match status" value="4"/>
</dbReference>
<dbReference type="PROSITE" id="PS51471">
    <property type="entry name" value="FE2OG_OXY"/>
    <property type="match status" value="1"/>
</dbReference>
<reference evidence="6 7" key="1">
    <citation type="submission" date="2024-02" db="EMBL/GenBank/DDBJ databases">
        <authorList>
            <person name="Chen Y."/>
            <person name="Shah S."/>
            <person name="Dougan E. K."/>
            <person name="Thang M."/>
            <person name="Chan C."/>
        </authorList>
    </citation>
    <scope>NUCLEOTIDE SEQUENCE [LARGE SCALE GENOMIC DNA]</scope>
</reference>
<dbReference type="Pfam" id="PF13181">
    <property type="entry name" value="TPR_8"/>
    <property type="match status" value="1"/>
</dbReference>
<dbReference type="Gene3D" id="1.25.40.10">
    <property type="entry name" value="Tetratricopeptide repeat domain"/>
    <property type="match status" value="5"/>
</dbReference>
<feature type="repeat" description="TPR" evidence="3">
    <location>
        <begin position="373"/>
        <end position="406"/>
    </location>
</feature>
<feature type="region of interest" description="Disordered" evidence="4">
    <location>
        <begin position="1346"/>
        <end position="1401"/>
    </location>
</feature>
<feature type="repeat" description="TPR" evidence="3">
    <location>
        <begin position="459"/>
        <end position="492"/>
    </location>
</feature>
<dbReference type="InterPro" id="IPR005123">
    <property type="entry name" value="Oxoglu/Fe-dep_dioxygenase_dom"/>
</dbReference>
<feature type="repeat" description="TPR" evidence="3">
    <location>
        <begin position="502"/>
        <end position="535"/>
    </location>
</feature>
<evidence type="ECO:0000259" key="5">
    <source>
        <dbReference type="PROSITE" id="PS51471"/>
    </source>
</evidence>
<keyword evidence="2 3" id="KW-0802">TPR repeat</keyword>
<evidence type="ECO:0000256" key="4">
    <source>
        <dbReference type="SAM" id="MobiDB-lite"/>
    </source>
</evidence>
<feature type="repeat" description="TPR" evidence="3">
    <location>
        <begin position="287"/>
        <end position="320"/>
    </location>
</feature>
<feature type="region of interest" description="Disordered" evidence="4">
    <location>
        <begin position="1179"/>
        <end position="1213"/>
    </location>
</feature>
<proteinExistence type="predicted"/>
<feature type="repeat" description="TPR" evidence="3">
    <location>
        <begin position="545"/>
        <end position="578"/>
    </location>
</feature>
<name>A0ABP0Q5X7_9DINO</name>
<feature type="repeat" description="TPR" evidence="3">
    <location>
        <begin position="219"/>
        <end position="252"/>
    </location>
</feature>